<gene>
    <name evidence="2" type="ORF">SAMN06273570_4172</name>
</gene>
<name>A0A286C007_9GAMM</name>
<reference evidence="3" key="1">
    <citation type="submission" date="2017-09" db="EMBL/GenBank/DDBJ databases">
        <authorList>
            <person name="Varghese N."/>
            <person name="Submissions S."/>
        </authorList>
    </citation>
    <scope>NUCLEOTIDE SEQUENCE [LARGE SCALE GENOMIC DNA]</scope>
    <source>
        <strain evidence="3">JKS000234</strain>
    </source>
</reference>
<dbReference type="Proteomes" id="UP000219271">
    <property type="component" value="Unassembled WGS sequence"/>
</dbReference>
<dbReference type="AlphaFoldDB" id="A0A286C007"/>
<dbReference type="Pfam" id="PF01381">
    <property type="entry name" value="HTH_3"/>
    <property type="match status" value="1"/>
</dbReference>
<evidence type="ECO:0000313" key="2">
    <source>
        <dbReference type="EMBL" id="SOD39718.1"/>
    </source>
</evidence>
<dbReference type="EMBL" id="OCMY01000001">
    <property type="protein sequence ID" value="SOD39718.1"/>
    <property type="molecule type" value="Genomic_DNA"/>
</dbReference>
<dbReference type="SUPFAM" id="SSF143100">
    <property type="entry name" value="TTHA1013/TTHA0281-like"/>
    <property type="match status" value="1"/>
</dbReference>
<accession>A0A286C007</accession>
<organism evidence="2 3">
    <name type="scientific">Candidatus Pantoea floridensis</name>
    <dbReference type="NCBI Taxonomy" id="1938870"/>
    <lineage>
        <taxon>Bacteria</taxon>
        <taxon>Pseudomonadati</taxon>
        <taxon>Pseudomonadota</taxon>
        <taxon>Gammaproteobacteria</taxon>
        <taxon>Enterobacterales</taxon>
        <taxon>Erwiniaceae</taxon>
        <taxon>Pantoea</taxon>
    </lineage>
</organism>
<evidence type="ECO:0000313" key="3">
    <source>
        <dbReference type="Proteomes" id="UP000219271"/>
    </source>
</evidence>
<dbReference type="Gene3D" id="1.10.260.40">
    <property type="entry name" value="lambda repressor-like DNA-binding domains"/>
    <property type="match status" value="1"/>
</dbReference>
<feature type="domain" description="HTH cro/C1-type" evidence="1">
    <location>
        <begin position="72"/>
        <end position="126"/>
    </location>
</feature>
<proteinExistence type="predicted"/>
<dbReference type="SMART" id="SM00530">
    <property type="entry name" value="HTH_XRE"/>
    <property type="match status" value="1"/>
</dbReference>
<dbReference type="GO" id="GO:0003677">
    <property type="term" value="F:DNA binding"/>
    <property type="evidence" value="ECO:0007669"/>
    <property type="project" value="InterPro"/>
</dbReference>
<protein>
    <submittedName>
        <fullName evidence="2">Antitoxin HicB</fullName>
    </submittedName>
</protein>
<dbReference type="CDD" id="cd00093">
    <property type="entry name" value="HTH_XRE"/>
    <property type="match status" value="1"/>
</dbReference>
<dbReference type="SUPFAM" id="SSF47413">
    <property type="entry name" value="lambda repressor-like DNA-binding domains"/>
    <property type="match status" value="1"/>
</dbReference>
<dbReference type="InterPro" id="IPR001387">
    <property type="entry name" value="Cro/C1-type_HTH"/>
</dbReference>
<sequence>MPCSCGFLAFCPLIPEAEGHGETRESAIQACHDAVIASFETFFNQRQMIPLPNESGADFIEIASSVVAKLLLLNAVLEHGISNTELANRLGLSRQEISRIFNLNHTTKIDTIQKALAVLDRQLLLIIL</sequence>
<evidence type="ECO:0000259" key="1">
    <source>
        <dbReference type="PROSITE" id="PS50943"/>
    </source>
</evidence>
<dbReference type="InterPro" id="IPR035069">
    <property type="entry name" value="TTHA1013/TTHA0281-like"/>
</dbReference>
<dbReference type="PROSITE" id="PS50943">
    <property type="entry name" value="HTH_CROC1"/>
    <property type="match status" value="1"/>
</dbReference>
<dbReference type="InterPro" id="IPR010982">
    <property type="entry name" value="Lambda_DNA-bd_dom_sf"/>
</dbReference>
<keyword evidence="3" id="KW-1185">Reference proteome</keyword>